<dbReference type="PROSITE" id="PS00061">
    <property type="entry name" value="ADH_SHORT"/>
    <property type="match status" value="1"/>
</dbReference>
<name>A0A1C4AN32_9GAMM</name>
<reference evidence="5" key="1">
    <citation type="submission" date="2016-08" db="EMBL/GenBank/DDBJ databases">
        <authorList>
            <person name="Varghese N."/>
            <person name="Submissions Spin"/>
        </authorList>
    </citation>
    <scope>NUCLEOTIDE SEQUENCE [LARGE SCALE GENOMIC DNA]</scope>
    <source>
        <strain evidence="5">R-53248</strain>
    </source>
</reference>
<dbReference type="PANTHER" id="PTHR48107">
    <property type="entry name" value="NADPH-DEPENDENT ALDEHYDE REDUCTASE-LIKE PROTEIN, CHLOROPLASTIC-RELATED"/>
    <property type="match status" value="1"/>
</dbReference>
<gene>
    <name evidence="4" type="ORF">GA0061081_10348</name>
</gene>
<dbReference type="RefSeq" id="WP_091347345.1">
    <property type="nucleotide sequence ID" value="NZ_FMAQ01000003.1"/>
</dbReference>
<organism evidence="4 5">
    <name type="scientific">Gilliamella bombicola</name>
    <dbReference type="NCBI Taxonomy" id="1798182"/>
    <lineage>
        <taxon>Bacteria</taxon>
        <taxon>Pseudomonadati</taxon>
        <taxon>Pseudomonadota</taxon>
        <taxon>Gammaproteobacteria</taxon>
        <taxon>Orbales</taxon>
        <taxon>Orbaceae</taxon>
        <taxon>Gilliamella</taxon>
    </lineage>
</organism>
<dbReference type="Proteomes" id="UP000199670">
    <property type="component" value="Unassembled WGS sequence"/>
</dbReference>
<dbReference type="Gene3D" id="3.40.50.720">
    <property type="entry name" value="NAD(P)-binding Rossmann-like Domain"/>
    <property type="match status" value="1"/>
</dbReference>
<dbReference type="AlphaFoldDB" id="A0A1C4AN32"/>
<keyword evidence="5" id="KW-1185">Reference proteome</keyword>
<dbReference type="EMBL" id="FMAQ01000003">
    <property type="protein sequence ID" value="SCB95907.1"/>
    <property type="molecule type" value="Genomic_DNA"/>
</dbReference>
<dbReference type="OrthoDB" id="9809287at2"/>
<dbReference type="InterPro" id="IPR002347">
    <property type="entry name" value="SDR_fam"/>
</dbReference>
<comment type="similarity">
    <text evidence="1">Belongs to the short-chain dehydrogenases/reductases (SDR) family.</text>
</comment>
<evidence type="ECO:0000256" key="3">
    <source>
        <dbReference type="ARBA" id="ARBA00067437"/>
    </source>
</evidence>
<dbReference type="Pfam" id="PF13561">
    <property type="entry name" value="adh_short_C2"/>
    <property type="match status" value="1"/>
</dbReference>
<dbReference type="SUPFAM" id="SSF51735">
    <property type="entry name" value="NAD(P)-binding Rossmann-fold domains"/>
    <property type="match status" value="1"/>
</dbReference>
<sequence length="295" mass="31784">MRKQIYNPLTKYHHDKFPKQKQVAPALQCEMNPIPDCGEKSYQGHGRLEGRKMLVTGGDSGIGRAAAIAYAKEGADVAINYLPFEQKDAEEVAKIIEAAGRKAVLIPGDLSDEAFCKKLVDEAHHKLGGLDNLTLVAGKQTAVEDIMELTTEQIKKTFEVNVFSLFWVTKAALGYLKPGSTIITTSSVQAYQPSGNLLDYAATKTAIIAFTRGLAKQLAPKGIRVNSVAPGPVWTPLQICGGQPSDVIPEFGKQTPLQRAGQPVELAGVYVHLASEESSYTTGETYGVTGGMHIN</sequence>
<accession>A0A1C4AN32</accession>
<dbReference type="STRING" id="1798182.GA0061081_10348"/>
<protein>
    <recommendedName>
        <fullName evidence="3">Uncharacterized oxidoreductase YghA</fullName>
    </recommendedName>
</protein>
<dbReference type="CDD" id="cd05355">
    <property type="entry name" value="SDR_c1"/>
    <property type="match status" value="1"/>
</dbReference>
<dbReference type="PRINTS" id="PR00081">
    <property type="entry name" value="GDHRDH"/>
</dbReference>
<dbReference type="FunFam" id="3.40.50.720:FF:000097">
    <property type="entry name" value="SDR family oxidoreductase"/>
    <property type="match status" value="1"/>
</dbReference>
<evidence type="ECO:0000313" key="4">
    <source>
        <dbReference type="EMBL" id="SCB95907.1"/>
    </source>
</evidence>
<evidence type="ECO:0000256" key="2">
    <source>
        <dbReference type="ARBA" id="ARBA00023002"/>
    </source>
</evidence>
<dbReference type="PANTHER" id="PTHR48107:SF16">
    <property type="entry name" value="NADPH-DEPENDENT ALDEHYDE REDUCTASE 1, CHLOROPLASTIC"/>
    <property type="match status" value="1"/>
</dbReference>
<dbReference type="InterPro" id="IPR020904">
    <property type="entry name" value="Sc_DH/Rdtase_CS"/>
</dbReference>
<proteinExistence type="inferred from homology"/>
<keyword evidence="2" id="KW-0560">Oxidoreductase</keyword>
<evidence type="ECO:0000313" key="5">
    <source>
        <dbReference type="Proteomes" id="UP000199670"/>
    </source>
</evidence>
<dbReference type="GO" id="GO:0016614">
    <property type="term" value="F:oxidoreductase activity, acting on CH-OH group of donors"/>
    <property type="evidence" value="ECO:0007669"/>
    <property type="project" value="UniProtKB-ARBA"/>
</dbReference>
<evidence type="ECO:0000256" key="1">
    <source>
        <dbReference type="ARBA" id="ARBA00006484"/>
    </source>
</evidence>
<dbReference type="InterPro" id="IPR036291">
    <property type="entry name" value="NAD(P)-bd_dom_sf"/>
</dbReference>